<keyword evidence="3" id="KW-1185">Reference proteome</keyword>
<gene>
    <name evidence="2" type="ORF">QWY29_18430</name>
</gene>
<protein>
    <submittedName>
        <fullName evidence="2">Uncharacterized protein</fullName>
    </submittedName>
</protein>
<evidence type="ECO:0000256" key="1">
    <source>
        <dbReference type="SAM" id="MobiDB-lite"/>
    </source>
</evidence>
<comment type="caution">
    <text evidence="2">The sequence shown here is derived from an EMBL/GenBank/DDBJ whole genome shotgun (WGS) entry which is preliminary data.</text>
</comment>
<organism evidence="2 3">
    <name type="scientific">Nocardioides abyssi</name>
    <dbReference type="NCBI Taxonomy" id="3058370"/>
    <lineage>
        <taxon>Bacteria</taxon>
        <taxon>Bacillati</taxon>
        <taxon>Actinomycetota</taxon>
        <taxon>Actinomycetes</taxon>
        <taxon>Propionibacteriales</taxon>
        <taxon>Nocardioidaceae</taxon>
        <taxon>Nocardioides</taxon>
    </lineage>
</organism>
<feature type="region of interest" description="Disordered" evidence="1">
    <location>
        <begin position="235"/>
        <end position="254"/>
    </location>
</feature>
<evidence type="ECO:0000313" key="3">
    <source>
        <dbReference type="Proteomes" id="UP001168537"/>
    </source>
</evidence>
<accession>A0ABT8EZ45</accession>
<proteinExistence type="predicted"/>
<reference evidence="2" key="1">
    <citation type="submission" date="2023-06" db="EMBL/GenBank/DDBJ databases">
        <title>Draft genome sequence of Nocardioides sp. SOB72.</title>
        <authorList>
            <person name="Zhang G."/>
        </authorList>
    </citation>
    <scope>NUCLEOTIDE SEQUENCE</scope>
    <source>
        <strain evidence="2">SOB72</strain>
    </source>
</reference>
<dbReference type="EMBL" id="JAUHJR010000011">
    <property type="protein sequence ID" value="MDN4163354.1"/>
    <property type="molecule type" value="Genomic_DNA"/>
</dbReference>
<name>A0ABT8EZ45_9ACTN</name>
<evidence type="ECO:0000313" key="2">
    <source>
        <dbReference type="EMBL" id="MDN4163354.1"/>
    </source>
</evidence>
<dbReference type="Proteomes" id="UP001168537">
    <property type="component" value="Unassembled WGS sequence"/>
</dbReference>
<sequence>MSAKDEPRDLLRCRRRDGGLHVAVGIGRQVHRGVSEAILDDLHGDPGLEGVGRVRVSDVVEPDDRKSCTPSKALQSTVEKFRSHRPAIGAGEDVVVVGPADHAPALLHRAPVDPEHVNGRNVEQDVPLAARRLRTQVIDPRPRLDALIGDQQAGLVHVDVCPPQTRHLAAPQACHRGEVESGVQVVVAGEVQEVSELGRRPRDAVAGRDPRKFDMCRRVERQLPALDRVVERAVQGRLDPLERPRTQGTTGPRA</sequence>